<dbReference type="InterPro" id="IPR036291">
    <property type="entry name" value="NAD(P)-bd_dom_sf"/>
</dbReference>
<evidence type="ECO:0000313" key="2">
    <source>
        <dbReference type="EMBL" id="PRX96751.1"/>
    </source>
</evidence>
<dbReference type="AlphaFoldDB" id="A0A2T0PZ01"/>
<comment type="caution">
    <text evidence="2">The sequence shown here is derived from an EMBL/GenBank/DDBJ whole genome shotgun (WGS) entry which is preliminary data.</text>
</comment>
<reference evidence="2 3" key="1">
    <citation type="submission" date="2018-03" db="EMBL/GenBank/DDBJ databases">
        <title>Genomic Encyclopedia of Archaeal and Bacterial Type Strains, Phase II (KMG-II): from individual species to whole genera.</title>
        <authorList>
            <person name="Goeker M."/>
        </authorList>
    </citation>
    <scope>NUCLEOTIDE SEQUENCE [LARGE SCALE GENOMIC DNA]</scope>
    <source>
        <strain evidence="2 3">DSM 45601</strain>
    </source>
</reference>
<dbReference type="RefSeq" id="WP_106250212.1">
    <property type="nucleotide sequence ID" value="NZ_PVZC01000007.1"/>
</dbReference>
<dbReference type="Proteomes" id="UP000237846">
    <property type="component" value="Unassembled WGS sequence"/>
</dbReference>
<organism evidence="2 3">
    <name type="scientific">Allonocardiopsis opalescens</name>
    <dbReference type="NCBI Taxonomy" id="1144618"/>
    <lineage>
        <taxon>Bacteria</taxon>
        <taxon>Bacillati</taxon>
        <taxon>Actinomycetota</taxon>
        <taxon>Actinomycetes</taxon>
        <taxon>Streptosporangiales</taxon>
        <taxon>Allonocardiopsis</taxon>
    </lineage>
</organism>
<name>A0A2T0PZ01_9ACTN</name>
<dbReference type="InterPro" id="IPR052718">
    <property type="entry name" value="NmrA-type_oxidoreductase"/>
</dbReference>
<proteinExistence type="predicted"/>
<gene>
    <name evidence="2" type="ORF">CLV72_107274</name>
</gene>
<dbReference type="OrthoDB" id="5510591at2"/>
<dbReference type="PANTHER" id="PTHR47129:SF1">
    <property type="entry name" value="NMRA-LIKE DOMAIN-CONTAINING PROTEIN"/>
    <property type="match status" value="1"/>
</dbReference>
<dbReference type="PANTHER" id="PTHR47129">
    <property type="entry name" value="QUINONE OXIDOREDUCTASE 2"/>
    <property type="match status" value="1"/>
</dbReference>
<accession>A0A2T0PZ01</accession>
<sequence length="285" mass="29252">MPAYAVTGASGPFGRLVVESLLERGVPAADIVAVARTEAKAADLARRGVEVRQADYSRPDTLPPALAGVRRLLLVSGNEPGRRLAQHRAVIDAAAAAGVERLAYTSVLRADTTANPLAPDHKATERALAASGLPATVLRNGWYIENYTDAVDRYLAHGEIVGAAGQGRVSGATRADYAAAAAAALTGDEGGTTVYELGGAPFTFTELAAAVTAVTGTEVAYRDLSAADYAAVLRATGMDAGTAEFVASIDASIARGELETGSEDLPRLLGRPATPLAEAIRAARA</sequence>
<evidence type="ECO:0000259" key="1">
    <source>
        <dbReference type="Pfam" id="PF13460"/>
    </source>
</evidence>
<protein>
    <submittedName>
        <fullName evidence="2">NAD(P)H dehydrogenase (Quinone)</fullName>
    </submittedName>
</protein>
<dbReference type="EMBL" id="PVZC01000007">
    <property type="protein sequence ID" value="PRX96751.1"/>
    <property type="molecule type" value="Genomic_DNA"/>
</dbReference>
<dbReference type="Gene3D" id="3.40.50.720">
    <property type="entry name" value="NAD(P)-binding Rossmann-like Domain"/>
    <property type="match status" value="1"/>
</dbReference>
<dbReference type="InterPro" id="IPR016040">
    <property type="entry name" value="NAD(P)-bd_dom"/>
</dbReference>
<keyword evidence="3" id="KW-1185">Reference proteome</keyword>
<dbReference type="SUPFAM" id="SSF51735">
    <property type="entry name" value="NAD(P)-binding Rossmann-fold domains"/>
    <property type="match status" value="1"/>
</dbReference>
<dbReference type="CDD" id="cd05269">
    <property type="entry name" value="TMR_SDR_a"/>
    <property type="match status" value="1"/>
</dbReference>
<evidence type="ECO:0000313" key="3">
    <source>
        <dbReference type="Proteomes" id="UP000237846"/>
    </source>
</evidence>
<dbReference type="Gene3D" id="3.90.25.10">
    <property type="entry name" value="UDP-galactose 4-epimerase, domain 1"/>
    <property type="match status" value="1"/>
</dbReference>
<feature type="domain" description="NAD(P)-binding" evidence="1">
    <location>
        <begin position="8"/>
        <end position="186"/>
    </location>
</feature>
<dbReference type="Pfam" id="PF13460">
    <property type="entry name" value="NAD_binding_10"/>
    <property type="match status" value="1"/>
</dbReference>